<evidence type="ECO:0000259" key="4">
    <source>
        <dbReference type="PROSITE" id="PS50043"/>
    </source>
</evidence>
<dbReference type="PRINTS" id="PR00038">
    <property type="entry name" value="HTHLUXR"/>
</dbReference>
<dbReference type="CDD" id="cd06170">
    <property type="entry name" value="LuxR_C_like"/>
    <property type="match status" value="1"/>
</dbReference>
<dbReference type="Gene3D" id="1.10.10.10">
    <property type="entry name" value="Winged helix-like DNA-binding domain superfamily/Winged helix DNA-binding domain"/>
    <property type="match status" value="1"/>
</dbReference>
<name>A0ABN7LES8_9BACT</name>
<dbReference type="PROSITE" id="PS00622">
    <property type="entry name" value="HTH_LUXR_1"/>
    <property type="match status" value="1"/>
</dbReference>
<keyword evidence="3" id="KW-0804">Transcription</keyword>
<evidence type="ECO:0000256" key="1">
    <source>
        <dbReference type="ARBA" id="ARBA00023015"/>
    </source>
</evidence>
<evidence type="ECO:0000313" key="5">
    <source>
        <dbReference type="EMBL" id="CAE6746825.1"/>
    </source>
</evidence>
<dbReference type="InterPro" id="IPR000792">
    <property type="entry name" value="Tscrpt_reg_LuxR_C"/>
</dbReference>
<feature type="domain" description="HTH luxR-type" evidence="4">
    <location>
        <begin position="139"/>
        <end position="203"/>
    </location>
</feature>
<keyword evidence="2" id="KW-0238">DNA-binding</keyword>
<dbReference type="SMART" id="SM00421">
    <property type="entry name" value="HTH_LUXR"/>
    <property type="match status" value="1"/>
</dbReference>
<dbReference type="RefSeq" id="WP_213042212.1">
    <property type="nucleotide sequence ID" value="NZ_CAJNBJ010000012.1"/>
</dbReference>
<proteinExistence type="predicted"/>
<reference evidence="5 6" key="1">
    <citation type="submission" date="2021-02" db="EMBL/GenBank/DDBJ databases">
        <authorList>
            <person name="Han P."/>
        </authorList>
    </citation>
    <scope>NUCLEOTIDE SEQUENCE [LARGE SCALE GENOMIC DNA]</scope>
    <source>
        <strain evidence="5">Candidatus Nitrospira sp. ZN2</strain>
    </source>
</reference>
<keyword evidence="6" id="KW-1185">Reference proteome</keyword>
<evidence type="ECO:0000313" key="6">
    <source>
        <dbReference type="Proteomes" id="UP000675880"/>
    </source>
</evidence>
<organism evidence="5 6">
    <name type="scientific">Nitrospira defluvii</name>
    <dbReference type="NCBI Taxonomy" id="330214"/>
    <lineage>
        <taxon>Bacteria</taxon>
        <taxon>Pseudomonadati</taxon>
        <taxon>Nitrospirota</taxon>
        <taxon>Nitrospiria</taxon>
        <taxon>Nitrospirales</taxon>
        <taxon>Nitrospiraceae</taxon>
        <taxon>Nitrospira</taxon>
    </lineage>
</organism>
<dbReference type="SUPFAM" id="SSF46894">
    <property type="entry name" value="C-terminal effector domain of the bipartite response regulators"/>
    <property type="match status" value="1"/>
</dbReference>
<protein>
    <submittedName>
        <fullName evidence="5">HTH luxR-type domain-containing protein</fullName>
    </submittedName>
</protein>
<dbReference type="Proteomes" id="UP000675880">
    <property type="component" value="Unassembled WGS sequence"/>
</dbReference>
<dbReference type="PANTHER" id="PTHR44688">
    <property type="entry name" value="DNA-BINDING TRANSCRIPTIONAL ACTIVATOR DEVR_DOSR"/>
    <property type="match status" value="1"/>
</dbReference>
<dbReference type="InterPro" id="IPR036388">
    <property type="entry name" value="WH-like_DNA-bd_sf"/>
</dbReference>
<keyword evidence="1" id="KW-0805">Transcription regulation</keyword>
<dbReference type="EMBL" id="CAJNBJ010000012">
    <property type="protein sequence ID" value="CAE6746825.1"/>
    <property type="molecule type" value="Genomic_DNA"/>
</dbReference>
<dbReference type="Pfam" id="PF00196">
    <property type="entry name" value="GerE"/>
    <property type="match status" value="1"/>
</dbReference>
<gene>
    <name evidence="5" type="ORF">NSPZN2_20048</name>
</gene>
<dbReference type="InterPro" id="IPR016032">
    <property type="entry name" value="Sig_transdc_resp-reg_C-effctor"/>
</dbReference>
<evidence type="ECO:0000256" key="2">
    <source>
        <dbReference type="ARBA" id="ARBA00023125"/>
    </source>
</evidence>
<comment type="caution">
    <text evidence="5">The sequence shown here is derived from an EMBL/GenBank/DDBJ whole genome shotgun (WGS) entry which is preliminary data.</text>
</comment>
<accession>A0ABN7LES8</accession>
<dbReference type="PANTHER" id="PTHR44688:SF16">
    <property type="entry name" value="DNA-BINDING TRANSCRIPTIONAL ACTIVATOR DEVR_DOSR"/>
    <property type="match status" value="1"/>
</dbReference>
<dbReference type="PROSITE" id="PS50043">
    <property type="entry name" value="HTH_LUXR_2"/>
    <property type="match status" value="1"/>
</dbReference>
<evidence type="ECO:0000256" key="3">
    <source>
        <dbReference type="ARBA" id="ARBA00023163"/>
    </source>
</evidence>
<sequence length="203" mass="22433">MTLNAIPSQEPADNLADQRAGAGIVVLSSSMQLLHMNRQATELSKLINMAENGGVPAKAAQGVLPSVLTELCAEIIKALQVRTEAKDWEQFEVKRIAGNPNQPVLLRGFGLPDRGGVQYARLVVTLEELGRRQKLGTDQAKERFQLTNREQSVVENLAKGWTNKEIANALKITEQTVKEHIKHIMRKTNSTTRTGVLVQVFRS</sequence>